<proteinExistence type="predicted"/>
<organism evidence="1 2">
    <name type="scientific">Penicillium chrysogenum</name>
    <name type="common">Penicillium notatum</name>
    <dbReference type="NCBI Taxonomy" id="5076"/>
    <lineage>
        <taxon>Eukaryota</taxon>
        <taxon>Fungi</taxon>
        <taxon>Dikarya</taxon>
        <taxon>Ascomycota</taxon>
        <taxon>Pezizomycotina</taxon>
        <taxon>Eurotiomycetes</taxon>
        <taxon>Eurotiomycetidae</taxon>
        <taxon>Eurotiales</taxon>
        <taxon>Aspergillaceae</taxon>
        <taxon>Penicillium</taxon>
        <taxon>Penicillium chrysogenum species complex</taxon>
    </lineage>
</organism>
<keyword evidence="2" id="KW-1185">Reference proteome</keyword>
<dbReference type="EMBL" id="JAPVEB010000002">
    <property type="protein sequence ID" value="KAJ5274786.1"/>
    <property type="molecule type" value="Genomic_DNA"/>
</dbReference>
<comment type="caution">
    <text evidence="1">The sequence shown here is derived from an EMBL/GenBank/DDBJ whole genome shotgun (WGS) entry which is preliminary data.</text>
</comment>
<name>A0ABQ8WQP1_PENCH</name>
<evidence type="ECO:0000313" key="2">
    <source>
        <dbReference type="Proteomes" id="UP001220256"/>
    </source>
</evidence>
<dbReference type="Proteomes" id="UP001220256">
    <property type="component" value="Unassembled WGS sequence"/>
</dbReference>
<reference evidence="1 2" key="1">
    <citation type="journal article" date="2023" name="IMA Fungus">
        <title>Comparative genomic study of the Penicillium genus elucidates a diverse pangenome and 15 lateral gene transfer events.</title>
        <authorList>
            <person name="Petersen C."/>
            <person name="Sorensen T."/>
            <person name="Nielsen M.R."/>
            <person name="Sondergaard T.E."/>
            <person name="Sorensen J.L."/>
            <person name="Fitzpatrick D.A."/>
            <person name="Frisvad J.C."/>
            <person name="Nielsen K.L."/>
        </authorList>
    </citation>
    <scope>NUCLEOTIDE SEQUENCE [LARGE SCALE GENOMIC DNA]</scope>
    <source>
        <strain evidence="1 2">IBT 3361</strain>
    </source>
</reference>
<accession>A0ABQ8WQP1</accession>
<sequence length="288" mass="32060">MTLEKNILAPVQGPGIDDTARLADLLRDAGIPSALWGVNAAGCYGGGLCPLDIEIVINEADQARTYELLCSYGCRPSQPPSDESAPSLDVFEKWCGQALHYKYYDRRRLRICTPIYELPKTGDSFNDSFLPFIIVYTAERVGLPAVPPLSKIEACTGSKDKVSSHQEGERHRDYVLISCLPHYILGSPESQWRLLAPEFSLLVQSTLHILLQLATSSPVWGQYMAQLSELVRSPGCEKGPDSLHEIAKPTQVKFAQWIQLDLKGESDQESLRKIRADHRHIYQDAHGS</sequence>
<protein>
    <submittedName>
        <fullName evidence="1">Uncharacterized protein</fullName>
    </submittedName>
</protein>
<gene>
    <name evidence="1" type="ORF">N7505_003331</name>
</gene>
<evidence type="ECO:0000313" key="1">
    <source>
        <dbReference type="EMBL" id="KAJ5274786.1"/>
    </source>
</evidence>